<dbReference type="EMBL" id="HAEB01020492">
    <property type="protein sequence ID" value="SBQ67019.1"/>
    <property type="molecule type" value="Transcribed_RNA"/>
</dbReference>
<feature type="region of interest" description="Disordered" evidence="2">
    <location>
        <begin position="18"/>
        <end position="105"/>
    </location>
</feature>
<organism evidence="3">
    <name type="scientific">Nothobranchius korthausae</name>
    <dbReference type="NCBI Taxonomy" id="1143690"/>
    <lineage>
        <taxon>Eukaryota</taxon>
        <taxon>Metazoa</taxon>
        <taxon>Chordata</taxon>
        <taxon>Craniata</taxon>
        <taxon>Vertebrata</taxon>
        <taxon>Euteleostomi</taxon>
        <taxon>Actinopterygii</taxon>
        <taxon>Neopterygii</taxon>
        <taxon>Teleostei</taxon>
        <taxon>Neoteleostei</taxon>
        <taxon>Acanthomorphata</taxon>
        <taxon>Ovalentaria</taxon>
        <taxon>Atherinomorphae</taxon>
        <taxon>Cyprinodontiformes</taxon>
        <taxon>Nothobranchiidae</taxon>
        <taxon>Nothobranchius</taxon>
    </lineage>
</organism>
<reference evidence="3" key="1">
    <citation type="submission" date="2016-05" db="EMBL/GenBank/DDBJ databases">
        <authorList>
            <person name="Lavstsen T."/>
            <person name="Jespersen J.S."/>
        </authorList>
    </citation>
    <scope>NUCLEOTIDE SEQUENCE</scope>
    <source>
        <tissue evidence="3">Brain</tissue>
    </source>
</reference>
<evidence type="ECO:0000256" key="1">
    <source>
        <dbReference type="SAM" id="Coils"/>
    </source>
</evidence>
<dbReference type="GO" id="GO:0000444">
    <property type="term" value="C:MIS12/MIND type complex"/>
    <property type="evidence" value="ECO:0007669"/>
    <property type="project" value="InterPro"/>
</dbReference>
<protein>
    <submittedName>
        <fullName evidence="3">DSN1, MIND kinetochore complex component, homolog</fullName>
    </submittedName>
</protein>
<dbReference type="InterPro" id="IPR013218">
    <property type="entry name" value="Dsn1/Mis13"/>
</dbReference>
<feature type="coiled-coil region" evidence="1">
    <location>
        <begin position="192"/>
        <end position="237"/>
    </location>
</feature>
<dbReference type="AlphaFoldDB" id="A0A1A8GCK2"/>
<evidence type="ECO:0000256" key="2">
    <source>
        <dbReference type="SAM" id="MobiDB-lite"/>
    </source>
</evidence>
<keyword evidence="1" id="KW-0175">Coiled coil</keyword>
<gene>
    <name evidence="3" type="primary">DSN1</name>
</gene>
<reference evidence="3" key="2">
    <citation type="submission" date="2016-06" db="EMBL/GenBank/DDBJ databases">
        <title>The genome of a short-lived fish provides insights into sex chromosome evolution and the genetic control of aging.</title>
        <authorList>
            <person name="Reichwald K."/>
            <person name="Felder M."/>
            <person name="Petzold A."/>
            <person name="Koch P."/>
            <person name="Groth M."/>
            <person name="Platzer M."/>
        </authorList>
    </citation>
    <scope>NUCLEOTIDE SEQUENCE</scope>
    <source>
        <tissue evidence="3">Brain</tissue>
    </source>
</reference>
<proteinExistence type="predicted"/>
<dbReference type="PANTHER" id="PTHR14778">
    <property type="entry name" value="KINETOCHORE-ASSOCIATED PROTEIN DSN1 HOMOLOG"/>
    <property type="match status" value="1"/>
</dbReference>
<sequence length="334" mass="37324">MAENQQAELREGCEDLSINDIQSKVNPVGQKKRCSSRSPDSAPPQKSPRTDSLSSSTQMTNAEKQSETDMQKMLMEDTGKLMSPNAETKSWRRTTITRRSLPAPPNPYQALCSGISTSLSNQERLEKLLEASLKLALERTQNMLQSVPQASIETFKKQVEYIQAKGSSLATSIRNDSHKVQSIQPSSSEPAMQKAMKNIQKAIERLSSESESWDVLLTKHQRKAEELERKLQRGQETGIQLNSTSMSQSSQYPVIQSKPDYHGILSRQRPMIHTMATIIDTQCKIVRQLLSIKEQSQLFVKETSGRLAEEAGFQDLSSDLLRNLMSAPLPTAST</sequence>
<feature type="compositionally biased region" description="Basic and acidic residues" evidence="2">
    <location>
        <begin position="64"/>
        <end position="79"/>
    </location>
</feature>
<feature type="compositionally biased region" description="Polar residues" evidence="2">
    <location>
        <begin position="50"/>
        <end position="63"/>
    </location>
</feature>
<dbReference type="GO" id="GO:0007059">
    <property type="term" value="P:chromosome segregation"/>
    <property type="evidence" value="ECO:0007669"/>
    <property type="project" value="InterPro"/>
</dbReference>
<accession>A0A1A8GCK2</accession>
<dbReference type="PANTHER" id="PTHR14778:SF2">
    <property type="entry name" value="KINETOCHORE-ASSOCIATED PROTEIN DSN1 HOMOLOG"/>
    <property type="match status" value="1"/>
</dbReference>
<name>A0A1A8GCK2_9TELE</name>
<dbReference type="GO" id="GO:0051301">
    <property type="term" value="P:cell division"/>
    <property type="evidence" value="ECO:0007669"/>
    <property type="project" value="InterPro"/>
</dbReference>
<evidence type="ECO:0000313" key="3">
    <source>
        <dbReference type="EMBL" id="SBQ68922.1"/>
    </source>
</evidence>
<dbReference type="EMBL" id="HAEC01000845">
    <property type="protein sequence ID" value="SBQ68922.1"/>
    <property type="molecule type" value="Transcribed_RNA"/>
</dbReference>